<dbReference type="Proteomes" id="UP000265520">
    <property type="component" value="Unassembled WGS sequence"/>
</dbReference>
<accession>A0A392RGX7</accession>
<name>A0A392RGX7_9FABA</name>
<dbReference type="EMBL" id="LXQA010227709">
    <property type="protein sequence ID" value="MCI35853.1"/>
    <property type="molecule type" value="Genomic_DNA"/>
</dbReference>
<organism evidence="1 2">
    <name type="scientific">Trifolium medium</name>
    <dbReference type="NCBI Taxonomy" id="97028"/>
    <lineage>
        <taxon>Eukaryota</taxon>
        <taxon>Viridiplantae</taxon>
        <taxon>Streptophyta</taxon>
        <taxon>Embryophyta</taxon>
        <taxon>Tracheophyta</taxon>
        <taxon>Spermatophyta</taxon>
        <taxon>Magnoliopsida</taxon>
        <taxon>eudicotyledons</taxon>
        <taxon>Gunneridae</taxon>
        <taxon>Pentapetalae</taxon>
        <taxon>rosids</taxon>
        <taxon>fabids</taxon>
        <taxon>Fabales</taxon>
        <taxon>Fabaceae</taxon>
        <taxon>Papilionoideae</taxon>
        <taxon>50 kb inversion clade</taxon>
        <taxon>NPAAA clade</taxon>
        <taxon>Hologalegina</taxon>
        <taxon>IRL clade</taxon>
        <taxon>Trifolieae</taxon>
        <taxon>Trifolium</taxon>
    </lineage>
</organism>
<comment type="caution">
    <text evidence="1">The sequence shown here is derived from an EMBL/GenBank/DDBJ whole genome shotgun (WGS) entry which is preliminary data.</text>
</comment>
<evidence type="ECO:0000313" key="1">
    <source>
        <dbReference type="EMBL" id="MCI35853.1"/>
    </source>
</evidence>
<evidence type="ECO:0000313" key="2">
    <source>
        <dbReference type="Proteomes" id="UP000265520"/>
    </source>
</evidence>
<feature type="non-terminal residue" evidence="1">
    <location>
        <position position="1"/>
    </location>
</feature>
<dbReference type="AlphaFoldDB" id="A0A392RGX7"/>
<keyword evidence="2" id="KW-1185">Reference proteome</keyword>
<sequence>DVARRASCAAPRATLQILLLLAAPRAMYVVAAWCVPVGCAARSSVC</sequence>
<protein>
    <submittedName>
        <fullName evidence="1">Uncharacterized protein</fullName>
    </submittedName>
</protein>
<reference evidence="1 2" key="1">
    <citation type="journal article" date="2018" name="Front. Plant Sci.">
        <title>Red Clover (Trifolium pratense) and Zigzag Clover (T. medium) - A Picture of Genomic Similarities and Differences.</title>
        <authorList>
            <person name="Dluhosova J."/>
            <person name="Istvanek J."/>
            <person name="Nedelnik J."/>
            <person name="Repkova J."/>
        </authorList>
    </citation>
    <scope>NUCLEOTIDE SEQUENCE [LARGE SCALE GENOMIC DNA]</scope>
    <source>
        <strain evidence="2">cv. 10/8</strain>
        <tissue evidence="1">Leaf</tissue>
    </source>
</reference>
<proteinExistence type="predicted"/>